<keyword evidence="8" id="KW-0732">Signal</keyword>
<feature type="signal peptide" evidence="8">
    <location>
        <begin position="1"/>
        <end position="22"/>
    </location>
</feature>
<dbReference type="InterPro" id="IPR017937">
    <property type="entry name" value="Thioredoxin_CS"/>
</dbReference>
<proteinExistence type="predicted"/>
<evidence type="ECO:0000256" key="2">
    <source>
        <dbReference type="ARBA" id="ARBA00004319"/>
    </source>
</evidence>
<feature type="domain" description="Thioredoxin" evidence="9">
    <location>
        <begin position="5"/>
        <end position="143"/>
    </location>
</feature>
<evidence type="ECO:0000313" key="10">
    <source>
        <dbReference type="EMBL" id="KOS20103.1"/>
    </source>
</evidence>
<evidence type="ECO:0000256" key="1">
    <source>
        <dbReference type="ARBA" id="ARBA00001182"/>
    </source>
</evidence>
<dbReference type="PROSITE" id="PS51352">
    <property type="entry name" value="THIOREDOXIN_2"/>
    <property type="match status" value="1"/>
</dbReference>
<feature type="compositionally biased region" description="Basic and acidic residues" evidence="7">
    <location>
        <begin position="252"/>
        <end position="271"/>
    </location>
</feature>
<evidence type="ECO:0000256" key="5">
    <source>
        <dbReference type="ARBA" id="ARBA00023235"/>
    </source>
</evidence>
<dbReference type="GO" id="GO:0003756">
    <property type="term" value="F:protein disulfide isomerase activity"/>
    <property type="evidence" value="ECO:0007669"/>
    <property type="project" value="UniProtKB-EC"/>
</dbReference>
<accession>A0A0N0RTK1</accession>
<feature type="chain" id="PRO_5005857585" description="protein disulfide-isomerase" evidence="8">
    <location>
        <begin position="23"/>
        <end position="462"/>
    </location>
</feature>
<dbReference type="SUPFAM" id="SSF52833">
    <property type="entry name" value="Thioredoxin-like"/>
    <property type="match status" value="2"/>
</dbReference>
<keyword evidence="6" id="KW-0676">Redox-active center</keyword>
<dbReference type="PRINTS" id="PR00421">
    <property type="entry name" value="THIOREDOXIN"/>
</dbReference>
<dbReference type="Pfam" id="PF00085">
    <property type="entry name" value="Thioredoxin"/>
    <property type="match status" value="1"/>
</dbReference>
<evidence type="ECO:0000256" key="6">
    <source>
        <dbReference type="ARBA" id="ARBA00023284"/>
    </source>
</evidence>
<name>A0A0N0RTK1_ESCWE</name>
<sequence length="462" mass="50020">MHQATLLAALAASLSALPAVQAGMYTKSSPVLQVDARSYARLIAESNHTSIVEFYAPWCGHCQNLKPAYEKAARNLAGLAKVAAVDCDDDANKAFCGSMNVKGFPTLKIVHPGKKFGRPVVEDYQGARTASAITEAVVGKIKDHVRKVKDKDVDAFLGGEGPKALLFTEKGTTSALLKSIAIDFLGAVSVGQVRDKEKAAVARFGITEFPKLVLVPGEGKDHIVYDGELNKHGLVEFLRQVAEPNPDPAPAKGKEAKAADKKKADKKKPEPEAADETPSSSSSSSAAAAAPEHTLIEIAAIDKQQIEQECLQSRSSTCVLALVPAQQHELKDRALDSLNQLNTKYLHGKRHTFPFYSLSSDVAESSEHIRKTLGLENEVELIVINARRLWWRRYEGDMGAHSVEAWIDAVRLGEGEKSKLPKEIIVETAVAEEEVPEPAQTAEPEPEVEAEAEAEATEHDEL</sequence>
<organism evidence="10 11">
    <name type="scientific">Escovopsis weberi</name>
    <dbReference type="NCBI Taxonomy" id="150374"/>
    <lineage>
        <taxon>Eukaryota</taxon>
        <taxon>Fungi</taxon>
        <taxon>Dikarya</taxon>
        <taxon>Ascomycota</taxon>
        <taxon>Pezizomycotina</taxon>
        <taxon>Sordariomycetes</taxon>
        <taxon>Hypocreomycetidae</taxon>
        <taxon>Hypocreales</taxon>
        <taxon>Hypocreaceae</taxon>
        <taxon>Escovopsis</taxon>
    </lineage>
</organism>
<gene>
    <name evidence="10" type="ORF">ESCO_006190</name>
</gene>
<dbReference type="CDD" id="cd02981">
    <property type="entry name" value="PDI_b_family"/>
    <property type="match status" value="1"/>
</dbReference>
<evidence type="ECO:0000256" key="8">
    <source>
        <dbReference type="SAM" id="SignalP"/>
    </source>
</evidence>
<dbReference type="CDD" id="cd03002">
    <property type="entry name" value="PDI_a_MPD1_like"/>
    <property type="match status" value="1"/>
</dbReference>
<dbReference type="InterPro" id="IPR036249">
    <property type="entry name" value="Thioredoxin-like_sf"/>
</dbReference>
<dbReference type="EMBL" id="LGSR01000018">
    <property type="protein sequence ID" value="KOS20103.1"/>
    <property type="molecule type" value="Genomic_DNA"/>
</dbReference>
<dbReference type="OrthoDB" id="10264505at2759"/>
<dbReference type="AlphaFoldDB" id="A0A0N0RTK1"/>
<reference evidence="10 11" key="1">
    <citation type="submission" date="2015-07" db="EMBL/GenBank/DDBJ databases">
        <title>The genome of the fungus Escovopsis weberi, a specialized disease agent of ant agriculture.</title>
        <authorList>
            <person name="de Man T.J."/>
            <person name="Stajich J.E."/>
            <person name="Kubicek C.P."/>
            <person name="Chenthamara K."/>
            <person name="Atanasova L."/>
            <person name="Druzhinina I.S."/>
            <person name="Birnbaum S."/>
            <person name="Barribeau S.M."/>
            <person name="Teiling C."/>
            <person name="Suen G."/>
            <person name="Currie C."/>
            <person name="Gerardo N.M."/>
        </authorList>
    </citation>
    <scope>NUCLEOTIDE SEQUENCE [LARGE SCALE GENOMIC DNA]</scope>
</reference>
<evidence type="ECO:0000256" key="4">
    <source>
        <dbReference type="ARBA" id="ARBA00023157"/>
    </source>
</evidence>
<dbReference type="GO" id="GO:0015035">
    <property type="term" value="F:protein-disulfide reductase activity"/>
    <property type="evidence" value="ECO:0007669"/>
    <property type="project" value="TreeGrafter"/>
</dbReference>
<dbReference type="Gene3D" id="3.40.30.10">
    <property type="entry name" value="Glutaredoxin"/>
    <property type="match status" value="2"/>
</dbReference>
<feature type="region of interest" description="Disordered" evidence="7">
    <location>
        <begin position="430"/>
        <end position="462"/>
    </location>
</feature>
<feature type="compositionally biased region" description="Low complexity" evidence="7">
    <location>
        <begin position="276"/>
        <end position="289"/>
    </location>
</feature>
<comment type="caution">
    <text evidence="10">The sequence shown here is derived from an EMBL/GenBank/DDBJ whole genome shotgun (WGS) entry which is preliminary data.</text>
</comment>
<comment type="subcellular location">
    <subcellularLocation>
        <location evidence="2">Endoplasmic reticulum lumen</location>
    </subcellularLocation>
</comment>
<keyword evidence="5" id="KW-0413">Isomerase</keyword>
<feature type="compositionally biased region" description="Acidic residues" evidence="7">
    <location>
        <begin position="444"/>
        <end position="455"/>
    </location>
</feature>
<evidence type="ECO:0000256" key="3">
    <source>
        <dbReference type="ARBA" id="ARBA00012723"/>
    </source>
</evidence>
<dbReference type="EC" id="5.3.4.1" evidence="3"/>
<dbReference type="InterPro" id="IPR013766">
    <property type="entry name" value="Thioredoxin_domain"/>
</dbReference>
<dbReference type="GO" id="GO:0005788">
    <property type="term" value="C:endoplasmic reticulum lumen"/>
    <property type="evidence" value="ECO:0007669"/>
    <property type="project" value="UniProtKB-SubCell"/>
</dbReference>
<feature type="region of interest" description="Disordered" evidence="7">
    <location>
        <begin position="243"/>
        <end position="289"/>
    </location>
</feature>
<comment type="catalytic activity">
    <reaction evidence="1">
        <text>Catalyzes the rearrangement of -S-S- bonds in proteins.</text>
        <dbReference type="EC" id="5.3.4.1"/>
    </reaction>
</comment>
<keyword evidence="11" id="KW-1185">Reference proteome</keyword>
<dbReference type="GO" id="GO:0034976">
    <property type="term" value="P:response to endoplasmic reticulum stress"/>
    <property type="evidence" value="ECO:0007669"/>
    <property type="project" value="TreeGrafter"/>
</dbReference>
<dbReference type="PROSITE" id="PS00194">
    <property type="entry name" value="THIOREDOXIN_1"/>
    <property type="match status" value="1"/>
</dbReference>
<evidence type="ECO:0000259" key="9">
    <source>
        <dbReference type="PROSITE" id="PS51352"/>
    </source>
</evidence>
<evidence type="ECO:0000313" key="11">
    <source>
        <dbReference type="Proteomes" id="UP000053831"/>
    </source>
</evidence>
<dbReference type="Pfam" id="PF24541">
    <property type="entry name" value="Thioredox_PDIA6_C"/>
    <property type="match status" value="1"/>
</dbReference>
<dbReference type="STRING" id="150374.A0A0N0RTK1"/>
<protein>
    <recommendedName>
        <fullName evidence="3">protein disulfide-isomerase</fullName>
        <ecNumber evidence="3">5.3.4.1</ecNumber>
    </recommendedName>
</protein>
<keyword evidence="4" id="KW-1015">Disulfide bond</keyword>
<dbReference type="Proteomes" id="UP000053831">
    <property type="component" value="Unassembled WGS sequence"/>
</dbReference>
<evidence type="ECO:0000256" key="7">
    <source>
        <dbReference type="SAM" id="MobiDB-lite"/>
    </source>
</evidence>
<dbReference type="InterPro" id="IPR057305">
    <property type="entry name" value="Thioredox_PDIA6_C"/>
</dbReference>
<dbReference type="PANTHER" id="PTHR45815:SF3">
    <property type="entry name" value="PROTEIN DISULFIDE-ISOMERASE A6"/>
    <property type="match status" value="1"/>
</dbReference>
<dbReference type="PANTHER" id="PTHR45815">
    <property type="entry name" value="PROTEIN DISULFIDE-ISOMERASE A6"/>
    <property type="match status" value="1"/>
</dbReference>